<name>A0A6J4K8F5_9BACT</name>
<gene>
    <name evidence="1" type="ORF">AVDCRST_MAG11-685</name>
</gene>
<evidence type="ECO:0008006" key="2">
    <source>
        <dbReference type="Google" id="ProtNLM"/>
    </source>
</evidence>
<protein>
    <recommendedName>
        <fullName evidence="2">Transport-associated OB type 2 domain-containing protein</fullName>
    </recommendedName>
</protein>
<proteinExistence type="predicted"/>
<feature type="non-terminal residue" evidence="1">
    <location>
        <position position="1"/>
    </location>
</feature>
<dbReference type="EMBL" id="CADCTU010000148">
    <property type="protein sequence ID" value="CAA9298979.1"/>
    <property type="molecule type" value="Genomic_DNA"/>
</dbReference>
<dbReference type="AlphaFoldDB" id="A0A6J4K8F5"/>
<reference evidence="1" key="1">
    <citation type="submission" date="2020-02" db="EMBL/GenBank/DDBJ databases">
        <authorList>
            <person name="Meier V. D."/>
        </authorList>
    </citation>
    <scope>NUCLEOTIDE SEQUENCE</scope>
    <source>
        <strain evidence="1">AVDCRST_MAG11</strain>
    </source>
</reference>
<organism evidence="1">
    <name type="scientific">uncultured Gemmatimonadaceae bacterium</name>
    <dbReference type="NCBI Taxonomy" id="246130"/>
    <lineage>
        <taxon>Bacteria</taxon>
        <taxon>Pseudomonadati</taxon>
        <taxon>Gemmatimonadota</taxon>
        <taxon>Gemmatimonadia</taxon>
        <taxon>Gemmatimonadales</taxon>
        <taxon>Gemmatimonadaceae</taxon>
        <taxon>environmental samples</taxon>
    </lineage>
</organism>
<accession>A0A6J4K8F5</accession>
<sequence length="52" mass="5098">RVTALLRVGAATVEARADAADPPAVGAEVAVAVDARQLVVFAAERSGAVPAA</sequence>
<evidence type="ECO:0000313" key="1">
    <source>
        <dbReference type="EMBL" id="CAA9298979.1"/>
    </source>
</evidence>